<sequence length="1173" mass="130879">MDLSSDLNGVLSCSDFDLDVNVEDTFPSAFGEENNNEEESDEEEHPFGIGIEQDYDNEDQSSSHSQEKFGSCQEESELFHQDLEGFDSRSYSHESPEINEVKPSAMNTSPNTSSDIPHRGSLSRNIVGNNITYNLTILNTCDGSQYTLEYTPEHYDFLQDIFTILDNESNGLVSRSDLQEFVMLRCPVFKRRDRAIAVYKEMNHDQELDVESFSDKSSFDQIWESILTCASNFNEPKHLQCNMIGIEGWMLFAKFISLAQYYDAKSRFSARQLQTSSNENEGVKDELVLVEVPSTSEPPTELSVSNLIDSETSYLEKSRIFEKEYDDLEMKGLPLPELDLDHSYISIHDRPRKIENEVMYSNVKDKNIHSSSPFVTVQVFGSNSKTTLYTNNEENLEFIITFYQAGKLTRPDQIVKVKRSFADLKWLHETFKSHCEVGGTLCGRIIPPFPSKYSSRSDQLVSASLSNPSTSAVAVASAGVSASVEVVTNAATKTAKSLWGNIPGHKKISKYVKTAIKSQTKSPPTAALAMPKADYKKHDKEVHDTPESKARQIEKYLNYLLNHPALSTSFPLNLILKTSQSGLEVSKTLLGKGKESKMPSFLSYDENSFKVLSAFFKSFPNPNNAKNLSWVRSAAQAALIVKVHSLLETAGYQSKSTVLQHASLPQYSSVKDNDSSGNNSQNEDGEADLDVNECKDGISELGDESNDEFEGFDVLPTPLPTSETSALCAGYRTPATVSDTRSYSTYTCSFQETKQRASLGEIDVERDIERLRDVLRRVDKCFSSCCSALVKINKNRRAKEQIHMGILQDMDNWIEMRGKIITQRALLEGVEKLELSQQSLEKDFYRFSEGMMWSAALAASAYNASKDVCQTIKAAQIASRAKATADCAVQNAVTAEKECNESGEALKAIQEKVATSKMQALHAAVVEHEAATAKKRSVVSLANDVKHWNTQRKSELLQLCRNTVKQQISSVRDNLQGWERLKEGLIASPNIFQDTTTHVPYSLYSPAAYSFKTEKSVIHAAASETPSNEKKEEDPEIALEECTSGVESLTYEIQNDYFASSPSHDNSTPVTPTDEVEDEIKNDDEESSLCSNALHTEDKSHDSHTDIEHFDSNDNSFFHSEKDGGENDMTESMQSLVDGLLNWGGNYEEDDLDLTLPKGMAASLVLDEHHFGM</sequence>
<dbReference type="Gene3D" id="3.30.1520.10">
    <property type="entry name" value="Phox-like domain"/>
    <property type="match status" value="1"/>
</dbReference>
<evidence type="ECO:0000313" key="3">
    <source>
        <dbReference type="EMBL" id="GFH50851.1"/>
    </source>
</evidence>
<feature type="compositionally biased region" description="Acidic residues" evidence="1">
    <location>
        <begin position="34"/>
        <end position="44"/>
    </location>
</feature>
<dbReference type="CDD" id="cd06093">
    <property type="entry name" value="PX_domain"/>
    <property type="match status" value="1"/>
</dbReference>
<dbReference type="Proteomes" id="UP001054902">
    <property type="component" value="Unassembled WGS sequence"/>
</dbReference>
<dbReference type="Pfam" id="PF00787">
    <property type="entry name" value="PX"/>
    <property type="match status" value="1"/>
</dbReference>
<evidence type="ECO:0000256" key="1">
    <source>
        <dbReference type="SAM" id="MobiDB-lite"/>
    </source>
</evidence>
<dbReference type="InterPro" id="IPR001683">
    <property type="entry name" value="PX_dom"/>
</dbReference>
<dbReference type="SUPFAM" id="SSF64268">
    <property type="entry name" value="PX domain"/>
    <property type="match status" value="1"/>
</dbReference>
<dbReference type="InterPro" id="IPR036871">
    <property type="entry name" value="PX_dom_sf"/>
</dbReference>
<feature type="compositionally biased region" description="Polar residues" evidence="1">
    <location>
        <begin position="668"/>
        <end position="682"/>
    </location>
</feature>
<feature type="compositionally biased region" description="Basic and acidic residues" evidence="1">
    <location>
        <begin position="89"/>
        <end position="100"/>
    </location>
</feature>
<comment type="caution">
    <text evidence="3">The sequence shown here is derived from an EMBL/GenBank/DDBJ whole genome shotgun (WGS) entry which is preliminary data.</text>
</comment>
<feature type="region of interest" description="Disordered" evidence="1">
    <location>
        <begin position="24"/>
        <end position="76"/>
    </location>
</feature>
<protein>
    <recommendedName>
        <fullName evidence="2">PX domain-containing protein</fullName>
    </recommendedName>
</protein>
<proteinExistence type="predicted"/>
<feature type="region of interest" description="Disordered" evidence="1">
    <location>
        <begin position="1058"/>
        <end position="1129"/>
    </location>
</feature>
<feature type="region of interest" description="Disordered" evidence="1">
    <location>
        <begin position="526"/>
        <end position="548"/>
    </location>
</feature>
<dbReference type="EMBL" id="BLLK01000042">
    <property type="protein sequence ID" value="GFH50851.1"/>
    <property type="molecule type" value="Genomic_DNA"/>
</dbReference>
<feature type="region of interest" description="Disordered" evidence="1">
    <location>
        <begin position="89"/>
        <end position="120"/>
    </location>
</feature>
<evidence type="ECO:0000259" key="2">
    <source>
        <dbReference type="Pfam" id="PF00787"/>
    </source>
</evidence>
<feature type="compositionally biased region" description="Basic and acidic residues" evidence="1">
    <location>
        <begin position="533"/>
        <end position="548"/>
    </location>
</feature>
<feature type="compositionally biased region" description="Polar residues" evidence="1">
    <location>
        <begin position="1058"/>
        <end position="1071"/>
    </location>
</feature>
<name>A0AAD3H5B7_9STRA</name>
<dbReference type="AlphaFoldDB" id="A0AAD3H5B7"/>
<feature type="domain" description="PX" evidence="2">
    <location>
        <begin position="412"/>
        <end position="457"/>
    </location>
</feature>
<feature type="compositionally biased region" description="Polar residues" evidence="1">
    <location>
        <begin position="105"/>
        <end position="115"/>
    </location>
</feature>
<feature type="compositionally biased region" description="Basic and acidic residues" evidence="1">
    <location>
        <begin position="1095"/>
        <end position="1112"/>
    </location>
</feature>
<organism evidence="3 4">
    <name type="scientific">Chaetoceros tenuissimus</name>
    <dbReference type="NCBI Taxonomy" id="426638"/>
    <lineage>
        <taxon>Eukaryota</taxon>
        <taxon>Sar</taxon>
        <taxon>Stramenopiles</taxon>
        <taxon>Ochrophyta</taxon>
        <taxon>Bacillariophyta</taxon>
        <taxon>Coscinodiscophyceae</taxon>
        <taxon>Chaetocerotophycidae</taxon>
        <taxon>Chaetocerotales</taxon>
        <taxon>Chaetocerotaceae</taxon>
        <taxon>Chaetoceros</taxon>
    </lineage>
</organism>
<dbReference type="GO" id="GO:0035091">
    <property type="term" value="F:phosphatidylinositol binding"/>
    <property type="evidence" value="ECO:0007669"/>
    <property type="project" value="InterPro"/>
</dbReference>
<feature type="region of interest" description="Disordered" evidence="1">
    <location>
        <begin position="668"/>
        <end position="689"/>
    </location>
</feature>
<reference evidence="3 4" key="1">
    <citation type="journal article" date="2021" name="Sci. Rep.">
        <title>The genome of the diatom Chaetoceros tenuissimus carries an ancient integrated fragment of an extant virus.</title>
        <authorList>
            <person name="Hongo Y."/>
            <person name="Kimura K."/>
            <person name="Takaki Y."/>
            <person name="Yoshida Y."/>
            <person name="Baba S."/>
            <person name="Kobayashi G."/>
            <person name="Nagasaki K."/>
            <person name="Hano T."/>
            <person name="Tomaru Y."/>
        </authorList>
    </citation>
    <scope>NUCLEOTIDE SEQUENCE [LARGE SCALE GENOMIC DNA]</scope>
    <source>
        <strain evidence="3 4">NIES-3715</strain>
    </source>
</reference>
<keyword evidence="4" id="KW-1185">Reference proteome</keyword>
<feature type="compositionally biased region" description="Acidic residues" evidence="1">
    <location>
        <begin position="1074"/>
        <end position="1087"/>
    </location>
</feature>
<gene>
    <name evidence="3" type="ORF">CTEN210_07327</name>
</gene>
<accession>A0AAD3H5B7</accession>
<evidence type="ECO:0000313" key="4">
    <source>
        <dbReference type="Proteomes" id="UP001054902"/>
    </source>
</evidence>